<dbReference type="Proteomes" id="UP000887013">
    <property type="component" value="Unassembled WGS sequence"/>
</dbReference>
<dbReference type="OrthoDB" id="6469402at2759"/>
<comment type="caution">
    <text evidence="1">The sequence shown here is derived from an EMBL/GenBank/DDBJ whole genome shotgun (WGS) entry which is preliminary data.</text>
</comment>
<proteinExistence type="predicted"/>
<keyword evidence="2" id="KW-1185">Reference proteome</keyword>
<dbReference type="EMBL" id="BMAW01051771">
    <property type="protein sequence ID" value="GFS82200.1"/>
    <property type="molecule type" value="Genomic_DNA"/>
</dbReference>
<dbReference type="AlphaFoldDB" id="A0A8X6MWQ9"/>
<evidence type="ECO:0000313" key="1">
    <source>
        <dbReference type="EMBL" id="GFS82200.1"/>
    </source>
</evidence>
<reference evidence="1" key="1">
    <citation type="submission" date="2020-08" db="EMBL/GenBank/DDBJ databases">
        <title>Multicomponent nature underlies the extraordinary mechanical properties of spider dragline silk.</title>
        <authorList>
            <person name="Kono N."/>
            <person name="Nakamura H."/>
            <person name="Mori M."/>
            <person name="Yoshida Y."/>
            <person name="Ohtoshi R."/>
            <person name="Malay A.D."/>
            <person name="Moran D.A.P."/>
            <person name="Tomita M."/>
            <person name="Numata K."/>
            <person name="Arakawa K."/>
        </authorList>
    </citation>
    <scope>NUCLEOTIDE SEQUENCE</scope>
</reference>
<evidence type="ECO:0000313" key="2">
    <source>
        <dbReference type="Proteomes" id="UP000887013"/>
    </source>
</evidence>
<organism evidence="1 2">
    <name type="scientific">Nephila pilipes</name>
    <name type="common">Giant wood spider</name>
    <name type="synonym">Nephila maculata</name>
    <dbReference type="NCBI Taxonomy" id="299642"/>
    <lineage>
        <taxon>Eukaryota</taxon>
        <taxon>Metazoa</taxon>
        <taxon>Ecdysozoa</taxon>
        <taxon>Arthropoda</taxon>
        <taxon>Chelicerata</taxon>
        <taxon>Arachnida</taxon>
        <taxon>Araneae</taxon>
        <taxon>Araneomorphae</taxon>
        <taxon>Entelegynae</taxon>
        <taxon>Araneoidea</taxon>
        <taxon>Nephilidae</taxon>
        <taxon>Nephila</taxon>
    </lineage>
</organism>
<sequence>MQPTGWPGNQGHLNDVERFHFTSEEIIQSVTLWRKGYDHSVLGHKRDMIISDLFHQGTINASSYCDTFSKFGSAIRRKRSGLLNQGVMLLDDIGKTTHRKAHIR</sequence>
<protein>
    <submittedName>
        <fullName evidence="1">Uncharacterized protein</fullName>
    </submittedName>
</protein>
<gene>
    <name evidence="1" type="ORF">NPIL_514151</name>
</gene>
<name>A0A8X6MWQ9_NEPPI</name>
<accession>A0A8X6MWQ9</accession>